<keyword evidence="1" id="KW-0479">Metal-binding</keyword>
<evidence type="ECO:0000256" key="1">
    <source>
        <dbReference type="ARBA" id="ARBA00022723"/>
    </source>
</evidence>
<dbReference type="PANTHER" id="PTHR11358:SF26">
    <property type="entry name" value="GUANIDINO ACID HYDROLASE, MITOCHONDRIAL"/>
    <property type="match status" value="1"/>
</dbReference>
<proteinExistence type="inferred from homology"/>
<dbReference type="SUPFAM" id="SSF52768">
    <property type="entry name" value="Arginase/deacetylase"/>
    <property type="match status" value="1"/>
</dbReference>
<comment type="caution">
    <text evidence="4">The sequence shown here is derived from an EMBL/GenBank/DDBJ whole genome shotgun (WGS) entry which is preliminary data.</text>
</comment>
<dbReference type="PROSITE" id="PS51409">
    <property type="entry name" value="ARGINASE_2"/>
    <property type="match status" value="1"/>
</dbReference>
<gene>
    <name evidence="4" type="ORF">BCR44DRAFT_64128</name>
</gene>
<dbReference type="OrthoDB" id="288726at2759"/>
<evidence type="ECO:0000313" key="5">
    <source>
        <dbReference type="Proteomes" id="UP000193411"/>
    </source>
</evidence>
<keyword evidence="2" id="KW-0378">Hydrolase</keyword>
<protein>
    <recommendedName>
        <fullName evidence="6">Arginase family-domain-containing protein</fullName>
    </recommendedName>
</protein>
<evidence type="ECO:0000256" key="2">
    <source>
        <dbReference type="ARBA" id="ARBA00022801"/>
    </source>
</evidence>
<dbReference type="PANTHER" id="PTHR11358">
    <property type="entry name" value="ARGINASE/AGMATINASE"/>
    <property type="match status" value="1"/>
</dbReference>
<dbReference type="Gene3D" id="3.40.800.10">
    <property type="entry name" value="Ureohydrolase domain"/>
    <property type="match status" value="1"/>
</dbReference>
<sequence length="368" mass="39468">MSSSTAPAANDPIDFASYGSDDPRMGHMLIKVANPDALKLLDQLPNPDAAHRRVCIVGFPDDEGVARNGGRIGAAAGPEAALKYIAKVGTIFNPEFDIDLRQSIQAVTTGMAACRKTQSLEQAHEQLKDHVRQVITHGFVPFVIGGGNNQSYPNATGLLATLPASTRVAVINIDAHLDVRPLTPAGQAHSGSPFRQLLQDSAFQTRHGHFCEFAIQGSQCSAAHIQFLRTFPHASTELVWLSDIAGLAAPDGGRPGESEFARAFRARLDTGAKRRGEEGQDGVVFVSFDLDAVRSADAPGVSCASPLGLSAQMALDICYVAGSHPAVKLFDLSEFNPTIEEYRTGRLVAFMFYYFCLGLARRPAKFST</sequence>
<evidence type="ECO:0000256" key="3">
    <source>
        <dbReference type="PROSITE-ProRule" id="PRU00742"/>
    </source>
</evidence>
<dbReference type="CDD" id="cd09988">
    <property type="entry name" value="Formimidoylglutamase"/>
    <property type="match status" value="1"/>
</dbReference>
<accession>A0A1Y2HQQ2</accession>
<comment type="similarity">
    <text evidence="3">Belongs to the arginase family.</text>
</comment>
<dbReference type="EMBL" id="MCFL01000018">
    <property type="protein sequence ID" value="ORZ36274.1"/>
    <property type="molecule type" value="Genomic_DNA"/>
</dbReference>
<dbReference type="GO" id="GO:0046872">
    <property type="term" value="F:metal ion binding"/>
    <property type="evidence" value="ECO:0007669"/>
    <property type="project" value="UniProtKB-KW"/>
</dbReference>
<dbReference type="AlphaFoldDB" id="A0A1Y2HQQ2"/>
<dbReference type="InterPro" id="IPR006035">
    <property type="entry name" value="Ureohydrolase"/>
</dbReference>
<dbReference type="STRING" id="765915.A0A1Y2HQQ2"/>
<dbReference type="Pfam" id="PF00491">
    <property type="entry name" value="Arginase"/>
    <property type="match status" value="2"/>
</dbReference>
<reference evidence="4 5" key="1">
    <citation type="submission" date="2016-07" db="EMBL/GenBank/DDBJ databases">
        <title>Pervasive Adenine N6-methylation of Active Genes in Fungi.</title>
        <authorList>
            <consortium name="DOE Joint Genome Institute"/>
            <person name="Mondo S.J."/>
            <person name="Dannebaum R.O."/>
            <person name="Kuo R.C."/>
            <person name="Labutti K."/>
            <person name="Haridas S."/>
            <person name="Kuo A."/>
            <person name="Salamov A."/>
            <person name="Ahrendt S.R."/>
            <person name="Lipzen A."/>
            <person name="Sullivan W."/>
            <person name="Andreopoulos W.B."/>
            <person name="Clum A."/>
            <person name="Lindquist E."/>
            <person name="Daum C."/>
            <person name="Ramamoorthy G.K."/>
            <person name="Gryganskyi A."/>
            <person name="Culley D."/>
            <person name="Magnuson J.K."/>
            <person name="James T.Y."/>
            <person name="O'Malley M.A."/>
            <person name="Stajich J.E."/>
            <person name="Spatafora J.W."/>
            <person name="Visel A."/>
            <person name="Grigoriev I.V."/>
        </authorList>
    </citation>
    <scope>NUCLEOTIDE SEQUENCE [LARGE SCALE GENOMIC DNA]</scope>
    <source>
        <strain evidence="4 5">PL171</strain>
    </source>
</reference>
<dbReference type="GO" id="GO:0008783">
    <property type="term" value="F:agmatinase activity"/>
    <property type="evidence" value="ECO:0007669"/>
    <property type="project" value="TreeGrafter"/>
</dbReference>
<organism evidence="4 5">
    <name type="scientific">Catenaria anguillulae PL171</name>
    <dbReference type="NCBI Taxonomy" id="765915"/>
    <lineage>
        <taxon>Eukaryota</taxon>
        <taxon>Fungi</taxon>
        <taxon>Fungi incertae sedis</taxon>
        <taxon>Blastocladiomycota</taxon>
        <taxon>Blastocladiomycetes</taxon>
        <taxon>Blastocladiales</taxon>
        <taxon>Catenariaceae</taxon>
        <taxon>Catenaria</taxon>
    </lineage>
</organism>
<keyword evidence="5" id="KW-1185">Reference proteome</keyword>
<name>A0A1Y2HQQ2_9FUNG</name>
<evidence type="ECO:0000313" key="4">
    <source>
        <dbReference type="EMBL" id="ORZ36274.1"/>
    </source>
</evidence>
<dbReference type="Proteomes" id="UP000193411">
    <property type="component" value="Unassembled WGS sequence"/>
</dbReference>
<evidence type="ECO:0008006" key="6">
    <source>
        <dbReference type="Google" id="ProtNLM"/>
    </source>
</evidence>
<dbReference type="InterPro" id="IPR023696">
    <property type="entry name" value="Ureohydrolase_dom_sf"/>
</dbReference>
<dbReference type="GO" id="GO:0033389">
    <property type="term" value="P:putrescine biosynthetic process from arginine, via agmatine"/>
    <property type="evidence" value="ECO:0007669"/>
    <property type="project" value="TreeGrafter"/>
</dbReference>